<sequence length="181" mass="21071">MSSDFVWSFNAKGMGRPFVERRYLDGDTSMIEYLDTTLDVGLNPLFEPGRTYAGRAVKSKYVPTKMEWRSTEKLPPDILFHRNILLVSEKVKYIVEDIDEYVHQFFQIQIYLEGGSLANQMFFFNICTRIDSMDRERTTSDFDGRVWLPGIGEFAFSKKRLERIMYGLTNMWTLGGSSLIL</sequence>
<dbReference type="Pfam" id="PF07791">
    <property type="entry name" value="Imm11"/>
    <property type="match status" value="1"/>
</dbReference>
<dbReference type="GeneID" id="97667564"/>
<dbReference type="OrthoDB" id="8660107at2"/>
<proteinExistence type="predicted"/>
<gene>
    <name evidence="2" type="ORF">LA5096_00090</name>
</gene>
<dbReference type="InterPro" id="IPR012433">
    <property type="entry name" value="Imm11"/>
</dbReference>
<dbReference type="Proteomes" id="UP000049983">
    <property type="component" value="Unassembled WGS sequence"/>
</dbReference>
<feature type="domain" description="Immunity MXAN-0049 protein" evidence="1">
    <location>
        <begin position="69"/>
        <end position="145"/>
    </location>
</feature>
<reference evidence="3" key="1">
    <citation type="submission" date="2015-07" db="EMBL/GenBank/DDBJ databases">
        <authorList>
            <person name="Rodrigo-Torres Lidia"/>
            <person name="Arahal R.David."/>
        </authorList>
    </citation>
    <scope>NUCLEOTIDE SEQUENCE [LARGE SCALE GENOMIC DNA]</scope>
    <source>
        <strain evidence="3">CECT 5096</strain>
    </source>
</reference>
<dbReference type="RefSeq" id="WP_055115853.1">
    <property type="nucleotide sequence ID" value="NZ_CXWA01000003.1"/>
</dbReference>
<organism evidence="2 3">
    <name type="scientific">Roseibium album</name>
    <dbReference type="NCBI Taxonomy" id="311410"/>
    <lineage>
        <taxon>Bacteria</taxon>
        <taxon>Pseudomonadati</taxon>
        <taxon>Pseudomonadota</taxon>
        <taxon>Alphaproteobacteria</taxon>
        <taxon>Hyphomicrobiales</taxon>
        <taxon>Stappiaceae</taxon>
        <taxon>Roseibium</taxon>
    </lineage>
</organism>
<name>A0A0M6ZNF6_9HYPH</name>
<dbReference type="EMBL" id="CXWC01000001">
    <property type="protein sequence ID" value="CTQ63650.1"/>
    <property type="molecule type" value="Genomic_DNA"/>
</dbReference>
<evidence type="ECO:0000259" key="1">
    <source>
        <dbReference type="Pfam" id="PF07791"/>
    </source>
</evidence>
<dbReference type="AlphaFoldDB" id="A0A0M6ZNF6"/>
<evidence type="ECO:0000313" key="2">
    <source>
        <dbReference type="EMBL" id="CTQ63650.1"/>
    </source>
</evidence>
<evidence type="ECO:0000313" key="3">
    <source>
        <dbReference type="Proteomes" id="UP000049983"/>
    </source>
</evidence>
<protein>
    <recommendedName>
        <fullName evidence="1">Immunity MXAN-0049 protein domain-containing protein</fullName>
    </recommendedName>
</protein>
<keyword evidence="3" id="KW-1185">Reference proteome</keyword>
<accession>A0A0M6ZNF6</accession>